<evidence type="ECO:0000313" key="1">
    <source>
        <dbReference type="EMBL" id="KAH7850602.1"/>
    </source>
</evidence>
<sequence length="143" mass="15900">MEPELLSEEHNPPEKFRDGAQAKRGESSDLTPVAISEVSDLCLGKPPLRSLPASAIVNDAVSAIKSSSDELPPVVVYDRDVRRIKAKLHQTTSSAQRALNGLRFISKTTKKGRHGRDLSPLWDVRPRRRLHRSPDFARRTEGA</sequence>
<gene>
    <name evidence="1" type="ORF">Vadar_000366</name>
</gene>
<reference evidence="1 2" key="1">
    <citation type="journal article" date="2021" name="Hortic Res">
        <title>High-quality reference genome and annotation aids understanding of berry development for evergreen blueberry (Vaccinium darrowii).</title>
        <authorList>
            <person name="Yu J."/>
            <person name="Hulse-Kemp A.M."/>
            <person name="Babiker E."/>
            <person name="Staton M."/>
        </authorList>
    </citation>
    <scope>NUCLEOTIDE SEQUENCE [LARGE SCALE GENOMIC DNA]</scope>
    <source>
        <strain evidence="2">cv. NJ 8807/NJ 8810</strain>
        <tissue evidence="1">Young leaf</tissue>
    </source>
</reference>
<name>A0ACB7YBV3_9ERIC</name>
<proteinExistence type="predicted"/>
<organism evidence="1 2">
    <name type="scientific">Vaccinium darrowii</name>
    <dbReference type="NCBI Taxonomy" id="229202"/>
    <lineage>
        <taxon>Eukaryota</taxon>
        <taxon>Viridiplantae</taxon>
        <taxon>Streptophyta</taxon>
        <taxon>Embryophyta</taxon>
        <taxon>Tracheophyta</taxon>
        <taxon>Spermatophyta</taxon>
        <taxon>Magnoliopsida</taxon>
        <taxon>eudicotyledons</taxon>
        <taxon>Gunneridae</taxon>
        <taxon>Pentapetalae</taxon>
        <taxon>asterids</taxon>
        <taxon>Ericales</taxon>
        <taxon>Ericaceae</taxon>
        <taxon>Vaccinioideae</taxon>
        <taxon>Vaccinieae</taxon>
        <taxon>Vaccinium</taxon>
    </lineage>
</organism>
<dbReference type="Proteomes" id="UP000828048">
    <property type="component" value="Chromosome 8"/>
</dbReference>
<evidence type="ECO:0000313" key="2">
    <source>
        <dbReference type="Proteomes" id="UP000828048"/>
    </source>
</evidence>
<comment type="caution">
    <text evidence="1">The sequence shown here is derived from an EMBL/GenBank/DDBJ whole genome shotgun (WGS) entry which is preliminary data.</text>
</comment>
<dbReference type="EMBL" id="CM037158">
    <property type="protein sequence ID" value="KAH7850602.1"/>
    <property type="molecule type" value="Genomic_DNA"/>
</dbReference>
<protein>
    <submittedName>
        <fullName evidence="1">Uncharacterized protein</fullName>
    </submittedName>
</protein>
<accession>A0ACB7YBV3</accession>
<keyword evidence="2" id="KW-1185">Reference proteome</keyword>